<keyword evidence="2" id="KW-0472">Membrane</keyword>
<sequence>MSVLPTFAGFPGGMEVVIILFILLVLFGGGAVALLGGGYLVLRSPGGTDEEAARIAELEREVADLRERLEDESTDEEGER</sequence>
<feature type="transmembrane region" description="Helical" evidence="2">
    <location>
        <begin position="16"/>
        <end position="42"/>
    </location>
</feature>
<gene>
    <name evidence="3" type="ORF">ACFQJ9_13135</name>
</gene>
<dbReference type="Proteomes" id="UP001596447">
    <property type="component" value="Unassembled WGS sequence"/>
</dbReference>
<evidence type="ECO:0000256" key="2">
    <source>
        <dbReference type="SAM" id="Phobius"/>
    </source>
</evidence>
<evidence type="ECO:0000256" key="1">
    <source>
        <dbReference type="SAM" id="Coils"/>
    </source>
</evidence>
<keyword evidence="1" id="KW-0175">Coiled coil</keyword>
<feature type="coiled-coil region" evidence="1">
    <location>
        <begin position="48"/>
        <end position="75"/>
    </location>
</feature>
<protein>
    <submittedName>
        <fullName evidence="3">Preprotein translocase subunit TatA</fullName>
    </submittedName>
</protein>
<reference evidence="3 4" key="1">
    <citation type="journal article" date="2019" name="Int. J. Syst. Evol. Microbiol.">
        <title>The Global Catalogue of Microorganisms (GCM) 10K type strain sequencing project: providing services to taxonomists for standard genome sequencing and annotation.</title>
        <authorList>
            <consortium name="The Broad Institute Genomics Platform"/>
            <consortium name="The Broad Institute Genome Sequencing Center for Infectious Disease"/>
            <person name="Wu L."/>
            <person name="Ma J."/>
        </authorList>
    </citation>
    <scope>NUCLEOTIDE SEQUENCE [LARGE SCALE GENOMIC DNA]</scope>
    <source>
        <strain evidence="3 4">XZGYJ-43</strain>
    </source>
</reference>
<organism evidence="3 4">
    <name type="scientific">Halospeciosus flavus</name>
    <dbReference type="NCBI Taxonomy" id="3032283"/>
    <lineage>
        <taxon>Archaea</taxon>
        <taxon>Methanobacteriati</taxon>
        <taxon>Methanobacteriota</taxon>
        <taxon>Stenosarchaea group</taxon>
        <taxon>Halobacteria</taxon>
        <taxon>Halobacteriales</taxon>
        <taxon>Halobacteriaceae</taxon>
        <taxon>Halospeciosus</taxon>
    </lineage>
</organism>
<keyword evidence="2" id="KW-1133">Transmembrane helix</keyword>
<dbReference type="AlphaFoldDB" id="A0ABD5Z568"/>
<keyword evidence="4" id="KW-1185">Reference proteome</keyword>
<dbReference type="RefSeq" id="WP_279527128.1">
    <property type="nucleotide sequence ID" value="NZ_CP122312.1"/>
</dbReference>
<evidence type="ECO:0000313" key="4">
    <source>
        <dbReference type="Proteomes" id="UP001596447"/>
    </source>
</evidence>
<dbReference type="EMBL" id="JBHTAR010000011">
    <property type="protein sequence ID" value="MFC7200345.1"/>
    <property type="molecule type" value="Genomic_DNA"/>
</dbReference>
<accession>A0ABD5Z568</accession>
<comment type="caution">
    <text evidence="3">The sequence shown here is derived from an EMBL/GenBank/DDBJ whole genome shotgun (WGS) entry which is preliminary data.</text>
</comment>
<keyword evidence="2" id="KW-0812">Transmembrane</keyword>
<evidence type="ECO:0000313" key="3">
    <source>
        <dbReference type="EMBL" id="MFC7200345.1"/>
    </source>
</evidence>
<name>A0ABD5Z568_9EURY</name>
<proteinExistence type="predicted"/>